<dbReference type="Proteomes" id="UP000225740">
    <property type="component" value="Unassembled WGS sequence"/>
</dbReference>
<dbReference type="GO" id="GO:0000271">
    <property type="term" value="P:polysaccharide biosynthetic process"/>
    <property type="evidence" value="ECO:0007669"/>
    <property type="project" value="TreeGrafter"/>
</dbReference>
<gene>
    <name evidence="10" type="ORF">CEE69_05255</name>
</gene>
<evidence type="ECO:0000256" key="4">
    <source>
        <dbReference type="ARBA" id="ARBA00019595"/>
    </source>
</evidence>
<evidence type="ECO:0000313" key="10">
    <source>
        <dbReference type="EMBL" id="PHQ36748.1"/>
    </source>
</evidence>
<sequence length="194" mass="21626">MDGSRHSAKNKRIILITVENLPIDGSKLINTRVFNDNRGSFEVFWEQDLLKAKDISFAPTNAHHSYNSRTNTLRGMHFQKAPHGQNKLVSCISGKAWDVMVDLRADSSTFGKWHATELSAASGNAVLIPAGCGHGFITLQPNTTIAYLIEGEYIPDAGRVLRWDDTKVAIQWPCKDPILSEKDATAPDWEQCEF</sequence>
<dbReference type="Pfam" id="PF00908">
    <property type="entry name" value="dTDP_sugar_isom"/>
    <property type="match status" value="1"/>
</dbReference>
<feature type="active site" description="Proton acceptor" evidence="8">
    <location>
        <position position="77"/>
    </location>
</feature>
<dbReference type="EC" id="5.1.3.13" evidence="3"/>
<dbReference type="PANTHER" id="PTHR21047">
    <property type="entry name" value="DTDP-6-DEOXY-D-GLUCOSE-3,5 EPIMERASE"/>
    <property type="match status" value="1"/>
</dbReference>
<proteinExistence type="predicted"/>
<comment type="caution">
    <text evidence="10">The sequence shown here is derived from an EMBL/GenBank/DDBJ whole genome shotgun (WGS) entry which is preliminary data.</text>
</comment>
<comment type="catalytic activity">
    <reaction evidence="1">
        <text>dTDP-4-dehydro-6-deoxy-alpha-D-glucose = dTDP-4-dehydro-beta-L-rhamnose</text>
        <dbReference type="Rhea" id="RHEA:16969"/>
        <dbReference type="ChEBI" id="CHEBI:57649"/>
        <dbReference type="ChEBI" id="CHEBI:62830"/>
        <dbReference type="EC" id="5.1.3.13"/>
    </reaction>
</comment>
<evidence type="ECO:0000256" key="9">
    <source>
        <dbReference type="PIRSR" id="PIRSR600888-3"/>
    </source>
</evidence>
<keyword evidence="11" id="KW-1185">Reference proteome</keyword>
<dbReference type="InterPro" id="IPR011051">
    <property type="entry name" value="RmlC_Cupin_sf"/>
</dbReference>
<dbReference type="CDD" id="cd00438">
    <property type="entry name" value="cupin_RmlC"/>
    <property type="match status" value="1"/>
</dbReference>
<dbReference type="InterPro" id="IPR014710">
    <property type="entry name" value="RmlC-like_jellyroll"/>
</dbReference>
<evidence type="ECO:0000256" key="5">
    <source>
        <dbReference type="ARBA" id="ARBA00029758"/>
    </source>
</evidence>
<dbReference type="InterPro" id="IPR000888">
    <property type="entry name" value="RmlC-like"/>
</dbReference>
<comment type="function">
    <text evidence="2">Catalyzes the epimerization of the C3' and C5'positions of dTDP-6-deoxy-D-xylo-4-hexulose, forming dTDP-6-deoxy-L-lyxo-4-hexulose.</text>
</comment>
<dbReference type="SUPFAM" id="SSF51182">
    <property type="entry name" value="RmlC-like cupins"/>
    <property type="match status" value="1"/>
</dbReference>
<organism evidence="10 11">
    <name type="scientific">Rhodopirellula bahusiensis</name>
    <dbReference type="NCBI Taxonomy" id="2014065"/>
    <lineage>
        <taxon>Bacteria</taxon>
        <taxon>Pseudomonadati</taxon>
        <taxon>Planctomycetota</taxon>
        <taxon>Planctomycetia</taxon>
        <taxon>Pirellulales</taxon>
        <taxon>Pirellulaceae</taxon>
        <taxon>Rhodopirellula</taxon>
    </lineage>
</organism>
<evidence type="ECO:0000256" key="6">
    <source>
        <dbReference type="ARBA" id="ARBA00031424"/>
    </source>
</evidence>
<dbReference type="GO" id="GO:0005829">
    <property type="term" value="C:cytosol"/>
    <property type="evidence" value="ECO:0007669"/>
    <property type="project" value="TreeGrafter"/>
</dbReference>
<name>A0A2G1WCJ4_9BACT</name>
<feature type="site" description="Participates in a stacking interaction with the thymidine ring of dTDP-4-oxo-6-deoxyglucose" evidence="9">
    <location>
        <position position="153"/>
    </location>
</feature>
<feature type="active site" description="Proton donor" evidence="8">
    <location>
        <position position="147"/>
    </location>
</feature>
<dbReference type="GO" id="GO:0008830">
    <property type="term" value="F:dTDP-4-dehydrorhamnose 3,5-epimerase activity"/>
    <property type="evidence" value="ECO:0007669"/>
    <property type="project" value="UniProtKB-EC"/>
</dbReference>
<evidence type="ECO:0000256" key="2">
    <source>
        <dbReference type="ARBA" id="ARBA00001997"/>
    </source>
</evidence>
<dbReference type="PANTHER" id="PTHR21047:SF2">
    <property type="entry name" value="THYMIDINE DIPHOSPHO-4-KETO-RHAMNOSE 3,5-EPIMERASE"/>
    <property type="match status" value="1"/>
</dbReference>
<evidence type="ECO:0000256" key="1">
    <source>
        <dbReference type="ARBA" id="ARBA00001298"/>
    </source>
</evidence>
<dbReference type="GO" id="GO:0019305">
    <property type="term" value="P:dTDP-rhamnose biosynthetic process"/>
    <property type="evidence" value="ECO:0007669"/>
    <property type="project" value="TreeGrafter"/>
</dbReference>
<evidence type="ECO:0000256" key="3">
    <source>
        <dbReference type="ARBA" id="ARBA00012098"/>
    </source>
</evidence>
<accession>A0A2G1WCJ4</accession>
<dbReference type="Gene3D" id="2.60.120.10">
    <property type="entry name" value="Jelly Rolls"/>
    <property type="match status" value="1"/>
</dbReference>
<reference evidence="10 11" key="1">
    <citation type="submission" date="2017-06" db="EMBL/GenBank/DDBJ databases">
        <title>Description of Rhodopirellula bahusiensis sp. nov.</title>
        <authorList>
            <person name="Kizina J."/>
            <person name="Harder J."/>
        </authorList>
    </citation>
    <scope>NUCLEOTIDE SEQUENCE [LARGE SCALE GENOMIC DNA]</scope>
    <source>
        <strain evidence="10 11">SWK21</strain>
    </source>
</reference>
<protein>
    <recommendedName>
        <fullName evidence="4">dTDP-4-dehydrorhamnose 3,5-epimerase</fullName>
        <ecNumber evidence="3">5.1.3.13</ecNumber>
    </recommendedName>
    <alternativeName>
        <fullName evidence="6">Thymidine diphospho-4-keto-rhamnose 3,5-epimerase</fullName>
    </alternativeName>
    <alternativeName>
        <fullName evidence="5">dTDP-4-keto-6-deoxyglucose 3,5-epimerase</fullName>
    </alternativeName>
    <alternativeName>
        <fullName evidence="7">dTDP-6-deoxy-D-xylo-4-hexulose 3,5-epimerase</fullName>
    </alternativeName>
</protein>
<evidence type="ECO:0000313" key="11">
    <source>
        <dbReference type="Proteomes" id="UP000225740"/>
    </source>
</evidence>
<dbReference type="AlphaFoldDB" id="A0A2G1WCJ4"/>
<evidence type="ECO:0000256" key="7">
    <source>
        <dbReference type="ARBA" id="ARBA00033311"/>
    </source>
</evidence>
<dbReference type="EMBL" id="NIZW01000002">
    <property type="protein sequence ID" value="PHQ36748.1"/>
    <property type="molecule type" value="Genomic_DNA"/>
</dbReference>
<evidence type="ECO:0000256" key="8">
    <source>
        <dbReference type="PIRSR" id="PIRSR600888-1"/>
    </source>
</evidence>